<dbReference type="SMART" id="SM00191">
    <property type="entry name" value="Int_alpha"/>
    <property type="match status" value="1"/>
</dbReference>
<feature type="non-terminal residue" evidence="6">
    <location>
        <position position="1"/>
    </location>
</feature>
<evidence type="ECO:0000313" key="6">
    <source>
        <dbReference type="EMBL" id="KAL0197446.1"/>
    </source>
</evidence>
<dbReference type="InterPro" id="IPR028994">
    <property type="entry name" value="Integrin_alpha_N"/>
</dbReference>
<dbReference type="GO" id="GO:0016020">
    <property type="term" value="C:membrane"/>
    <property type="evidence" value="ECO:0007669"/>
    <property type="project" value="UniProtKB-SubCell"/>
</dbReference>
<evidence type="ECO:0000256" key="2">
    <source>
        <dbReference type="ARBA" id="ARBA00022737"/>
    </source>
</evidence>
<keyword evidence="5" id="KW-0130">Cell adhesion</keyword>
<keyword evidence="1" id="KW-0732">Signal</keyword>
<dbReference type="Pfam" id="PF01839">
    <property type="entry name" value="FG-GAP"/>
    <property type="match status" value="1"/>
</dbReference>
<dbReference type="SUPFAM" id="SSF69318">
    <property type="entry name" value="Integrin alpha N-terminal domain"/>
    <property type="match status" value="1"/>
</dbReference>
<dbReference type="PRINTS" id="PR01185">
    <property type="entry name" value="INTEGRINA"/>
</dbReference>
<keyword evidence="7" id="KW-1185">Reference proteome</keyword>
<feature type="repeat" description="FG-GAP" evidence="4">
    <location>
        <begin position="43"/>
        <end position="104"/>
    </location>
</feature>
<name>A0ABD0RHT7_CIRMR</name>
<dbReference type="GO" id="GO:0007229">
    <property type="term" value="P:integrin-mediated signaling pathway"/>
    <property type="evidence" value="ECO:0007669"/>
    <property type="project" value="UniProtKB-KW"/>
</dbReference>
<dbReference type="InterPro" id="IPR013519">
    <property type="entry name" value="Int_alpha_beta-p"/>
</dbReference>
<feature type="non-terminal residue" evidence="6">
    <location>
        <position position="134"/>
    </location>
</feature>
<accession>A0ABD0RHT7</accession>
<dbReference type="EMBL" id="JAMKFB020000003">
    <property type="protein sequence ID" value="KAL0197446.1"/>
    <property type="molecule type" value="Genomic_DNA"/>
</dbReference>
<dbReference type="Proteomes" id="UP001529510">
    <property type="component" value="Unassembled WGS sequence"/>
</dbReference>
<dbReference type="GO" id="GO:0007155">
    <property type="term" value="P:cell adhesion"/>
    <property type="evidence" value="ECO:0007669"/>
    <property type="project" value="UniProtKB-KW"/>
</dbReference>
<dbReference type="AlphaFoldDB" id="A0ABD0RHT7"/>
<reference evidence="6 7" key="1">
    <citation type="submission" date="2024-05" db="EMBL/GenBank/DDBJ databases">
        <title>Genome sequencing and assembly of Indian major carp, Cirrhinus mrigala (Hamilton, 1822).</title>
        <authorList>
            <person name="Mohindra V."/>
            <person name="Chowdhury L.M."/>
            <person name="Lal K."/>
            <person name="Jena J.K."/>
        </authorList>
    </citation>
    <scope>NUCLEOTIDE SEQUENCE [LARGE SCALE GENOMIC DNA]</scope>
    <source>
        <strain evidence="6">CM1030</strain>
        <tissue evidence="6">Blood</tissue>
    </source>
</reference>
<keyword evidence="2" id="KW-0677">Repeat</keyword>
<sequence length="134" mass="14308">YSIAVAQGVLSQDKDTVVTGAPRDKAIGSVQLASKIGNSRDIHIDVTLMGQQVGSYFGSSVAVVDLNNDGWKDLIVGAPYYFDRKKDEGGAVYVYMNQNGSFRPNADVILTGRKDSAFGMAVVAIGDINQDGFQ</sequence>
<evidence type="ECO:0000256" key="4">
    <source>
        <dbReference type="PROSITE-ProRule" id="PRU00803"/>
    </source>
</evidence>
<comment type="subcellular location">
    <subcellularLocation>
        <location evidence="5">Membrane</location>
        <topology evidence="5">Single-pass type I membrane protein</topology>
    </subcellularLocation>
</comment>
<evidence type="ECO:0000256" key="3">
    <source>
        <dbReference type="ARBA" id="ARBA00023180"/>
    </source>
</evidence>
<evidence type="ECO:0000256" key="1">
    <source>
        <dbReference type="ARBA" id="ARBA00022729"/>
    </source>
</evidence>
<dbReference type="InterPro" id="IPR013517">
    <property type="entry name" value="FG-GAP"/>
</dbReference>
<comment type="similarity">
    <text evidence="5">Belongs to the integrin alpha chain family.</text>
</comment>
<organism evidence="6 7">
    <name type="scientific">Cirrhinus mrigala</name>
    <name type="common">Mrigala</name>
    <dbReference type="NCBI Taxonomy" id="683832"/>
    <lineage>
        <taxon>Eukaryota</taxon>
        <taxon>Metazoa</taxon>
        <taxon>Chordata</taxon>
        <taxon>Craniata</taxon>
        <taxon>Vertebrata</taxon>
        <taxon>Euteleostomi</taxon>
        <taxon>Actinopterygii</taxon>
        <taxon>Neopterygii</taxon>
        <taxon>Teleostei</taxon>
        <taxon>Ostariophysi</taxon>
        <taxon>Cypriniformes</taxon>
        <taxon>Cyprinidae</taxon>
        <taxon>Labeoninae</taxon>
        <taxon>Labeonini</taxon>
        <taxon>Cirrhinus</taxon>
    </lineage>
</organism>
<dbReference type="PANTHER" id="PTHR23220:SF89">
    <property type="entry name" value="INTEGRIN ALPHA-3"/>
    <property type="match status" value="1"/>
</dbReference>
<dbReference type="PANTHER" id="PTHR23220">
    <property type="entry name" value="INTEGRIN ALPHA"/>
    <property type="match status" value="1"/>
</dbReference>
<dbReference type="Gene3D" id="2.130.10.130">
    <property type="entry name" value="Integrin alpha, N-terminal"/>
    <property type="match status" value="1"/>
</dbReference>
<protein>
    <submittedName>
        <fullName evidence="6">Uncharacterized protein</fullName>
    </submittedName>
</protein>
<keyword evidence="3" id="KW-0325">Glycoprotein</keyword>
<gene>
    <name evidence="6" type="ORF">M9458_005986</name>
</gene>
<dbReference type="PROSITE" id="PS51470">
    <property type="entry name" value="FG_GAP"/>
    <property type="match status" value="1"/>
</dbReference>
<proteinExistence type="inferred from homology"/>
<evidence type="ECO:0000256" key="5">
    <source>
        <dbReference type="RuleBase" id="RU003762"/>
    </source>
</evidence>
<evidence type="ECO:0000313" key="7">
    <source>
        <dbReference type="Proteomes" id="UP001529510"/>
    </source>
</evidence>
<comment type="caution">
    <text evidence="6">The sequence shown here is derived from an EMBL/GenBank/DDBJ whole genome shotgun (WGS) entry which is preliminary data.</text>
</comment>
<keyword evidence="5" id="KW-0675">Receptor</keyword>
<dbReference type="InterPro" id="IPR000413">
    <property type="entry name" value="Integrin_alpha"/>
</dbReference>
<keyword evidence="5" id="KW-0401">Integrin</keyword>